<evidence type="ECO:0000256" key="1">
    <source>
        <dbReference type="SAM" id="MobiDB-lite"/>
    </source>
</evidence>
<dbReference type="Proteomes" id="UP000092730">
    <property type="component" value="Chromosome 2"/>
</dbReference>
<reference evidence="2" key="2">
    <citation type="submission" date="2024-02" db="EMBL/GenBank/DDBJ databases">
        <title>Comparative genomics of Cryptococcus and Kwoniella reveals pathogenesis evolution and contrasting modes of karyotype evolution via chromosome fusion or intercentromeric recombination.</title>
        <authorList>
            <person name="Coelho M.A."/>
            <person name="David-Palma M."/>
            <person name="Shea T."/>
            <person name="Bowers K."/>
            <person name="McGinley-Smith S."/>
            <person name="Mohammad A.W."/>
            <person name="Gnirke A."/>
            <person name="Yurkov A.M."/>
            <person name="Nowrousian M."/>
            <person name="Sun S."/>
            <person name="Cuomo C.A."/>
            <person name="Heitman J."/>
        </authorList>
    </citation>
    <scope>NUCLEOTIDE SEQUENCE</scope>
    <source>
        <strain evidence="2">CBS 10118</strain>
    </source>
</reference>
<accession>A0AAJ8K7K7</accession>
<gene>
    <name evidence="2" type="ORF">I302_104248</name>
</gene>
<name>A0AAJ8K7K7_9TREE</name>
<organism evidence="2 3">
    <name type="scientific">Kwoniella bestiolae CBS 10118</name>
    <dbReference type="NCBI Taxonomy" id="1296100"/>
    <lineage>
        <taxon>Eukaryota</taxon>
        <taxon>Fungi</taxon>
        <taxon>Dikarya</taxon>
        <taxon>Basidiomycota</taxon>
        <taxon>Agaricomycotina</taxon>
        <taxon>Tremellomycetes</taxon>
        <taxon>Tremellales</taxon>
        <taxon>Cryptococcaceae</taxon>
        <taxon>Kwoniella</taxon>
    </lineage>
</organism>
<feature type="region of interest" description="Disordered" evidence="1">
    <location>
        <begin position="37"/>
        <end position="72"/>
    </location>
</feature>
<dbReference type="EMBL" id="CP144542">
    <property type="protein sequence ID" value="WVW82242.1"/>
    <property type="molecule type" value="Genomic_DNA"/>
</dbReference>
<sequence length="72" mass="8723">MKEDKPGVWLEWEERNVRIDCRLAKFITFARFKKELQERQHQSRPVPAPNIEAEIPRKRRRRSTANYGKDKS</sequence>
<proteinExistence type="predicted"/>
<protein>
    <submittedName>
        <fullName evidence="2">Uncharacterized protein</fullName>
    </submittedName>
</protein>
<dbReference type="KEGG" id="kbi:90824380"/>
<keyword evidence="3" id="KW-1185">Reference proteome</keyword>
<dbReference type="AlphaFoldDB" id="A0AAJ8K7K7"/>
<dbReference type="GeneID" id="90824380"/>
<reference evidence="2" key="1">
    <citation type="submission" date="2013-07" db="EMBL/GenBank/DDBJ databases">
        <authorList>
            <consortium name="The Broad Institute Genome Sequencing Platform"/>
            <person name="Cuomo C."/>
            <person name="Litvintseva A."/>
            <person name="Chen Y."/>
            <person name="Heitman J."/>
            <person name="Sun S."/>
            <person name="Springer D."/>
            <person name="Dromer F."/>
            <person name="Young S.K."/>
            <person name="Zeng Q."/>
            <person name="Gargeya S."/>
            <person name="Fitzgerald M."/>
            <person name="Abouelleil A."/>
            <person name="Alvarado L."/>
            <person name="Berlin A.M."/>
            <person name="Chapman S.B."/>
            <person name="Dewar J."/>
            <person name="Goldberg J."/>
            <person name="Griggs A."/>
            <person name="Gujja S."/>
            <person name="Hansen M."/>
            <person name="Howarth C."/>
            <person name="Imamovic A."/>
            <person name="Larimer J."/>
            <person name="McCowan C."/>
            <person name="Murphy C."/>
            <person name="Pearson M."/>
            <person name="Priest M."/>
            <person name="Roberts A."/>
            <person name="Saif S."/>
            <person name="Shea T."/>
            <person name="Sykes S."/>
            <person name="Wortman J."/>
            <person name="Nusbaum C."/>
            <person name="Birren B."/>
        </authorList>
    </citation>
    <scope>NUCLEOTIDE SEQUENCE</scope>
    <source>
        <strain evidence="2">CBS 10118</strain>
    </source>
</reference>
<dbReference type="RefSeq" id="XP_065725903.1">
    <property type="nucleotide sequence ID" value="XM_065869831.1"/>
</dbReference>
<evidence type="ECO:0000313" key="3">
    <source>
        <dbReference type="Proteomes" id="UP000092730"/>
    </source>
</evidence>
<evidence type="ECO:0000313" key="2">
    <source>
        <dbReference type="EMBL" id="WVW82242.1"/>
    </source>
</evidence>